<dbReference type="AlphaFoldDB" id="A0AA45BYC1"/>
<dbReference type="GO" id="GO:0004190">
    <property type="term" value="F:aspartic-type endopeptidase activity"/>
    <property type="evidence" value="ECO:0007669"/>
    <property type="project" value="InterPro"/>
</dbReference>
<dbReference type="EMBL" id="NCTU01000023">
    <property type="protein sequence ID" value="PUW01528.1"/>
    <property type="molecule type" value="Genomic_DNA"/>
</dbReference>
<feature type="domain" description="Prepilin type IV endopeptidase peptidase" evidence="2">
    <location>
        <begin position="73"/>
        <end position="179"/>
    </location>
</feature>
<evidence type="ECO:0000256" key="1">
    <source>
        <dbReference type="SAM" id="Phobius"/>
    </source>
</evidence>
<accession>A0AA45BYC1</accession>
<feature type="transmembrane region" description="Helical" evidence="1">
    <location>
        <begin position="90"/>
        <end position="109"/>
    </location>
</feature>
<evidence type="ECO:0000313" key="4">
    <source>
        <dbReference type="Proteomes" id="UP000244856"/>
    </source>
</evidence>
<protein>
    <submittedName>
        <fullName evidence="3">Prepilin peptidase</fullName>
    </submittedName>
</protein>
<feature type="transmembrane region" description="Helical" evidence="1">
    <location>
        <begin position="149"/>
        <end position="178"/>
    </location>
</feature>
<evidence type="ECO:0000313" key="3">
    <source>
        <dbReference type="EMBL" id="PUW01528.1"/>
    </source>
</evidence>
<keyword evidence="1" id="KW-0812">Transmembrane</keyword>
<dbReference type="GO" id="GO:0016020">
    <property type="term" value="C:membrane"/>
    <property type="evidence" value="ECO:0007669"/>
    <property type="project" value="InterPro"/>
</dbReference>
<keyword evidence="1" id="KW-0472">Membrane</keyword>
<comment type="caution">
    <text evidence="3">The sequence shown here is derived from an EMBL/GenBank/DDBJ whole genome shotgun (WGS) entry which is preliminary data.</text>
</comment>
<name>A0AA45BYC1_CROSK</name>
<feature type="transmembrane region" description="Helical" evidence="1">
    <location>
        <begin position="115"/>
        <end position="137"/>
    </location>
</feature>
<proteinExistence type="predicted"/>
<gene>
    <name evidence="3" type="ORF">B7T07_20805</name>
</gene>
<dbReference type="InterPro" id="IPR000045">
    <property type="entry name" value="Prepilin_IV_endopep_pep"/>
</dbReference>
<evidence type="ECO:0000259" key="2">
    <source>
        <dbReference type="Pfam" id="PF01478"/>
    </source>
</evidence>
<feature type="transmembrane region" description="Helical" evidence="1">
    <location>
        <begin position="50"/>
        <end position="78"/>
    </location>
</feature>
<reference evidence="3 4" key="1">
    <citation type="submission" date="2017-04" db="EMBL/GenBank/DDBJ databases">
        <title>Cronobacter sakazakii, ST83 Lineage Isolates.</title>
        <authorList>
            <person name="Chase H."/>
            <person name="Tall B."/>
            <person name="Gopinath G."/>
            <person name="Lehner A."/>
        </authorList>
    </citation>
    <scope>NUCLEOTIDE SEQUENCE [LARGE SCALE GENOMIC DNA]</scope>
    <source>
        <strain evidence="3 4">MOD1_Comp15</strain>
    </source>
</reference>
<dbReference type="Proteomes" id="UP000244856">
    <property type="component" value="Unassembled WGS sequence"/>
</dbReference>
<sequence>MMLIFPGILLFSVMLAFFLPAIYTGARIAASESCAEADGYPLDARIRPLLAALLICGGVFPVWFLTGNTWFVAFVLLLGTAAYIDCITQWVPDLLIFLLSWVALAGTLPGVPDSLLTYAGAAVMLLPALLLNLITWLRSQPPALASGDLYVLPAIGTWLTPQMSGVCLALSILLTAVVGRFVRGVPFVTVLYPIFVVVFLCGA</sequence>
<dbReference type="Pfam" id="PF01478">
    <property type="entry name" value="Peptidase_A24"/>
    <property type="match status" value="1"/>
</dbReference>
<keyword evidence="1" id="KW-1133">Transmembrane helix</keyword>
<feature type="transmembrane region" description="Helical" evidence="1">
    <location>
        <begin position="184"/>
        <end position="202"/>
    </location>
</feature>
<organism evidence="3 4">
    <name type="scientific">Cronobacter sakazakii</name>
    <name type="common">Enterobacter sakazakii</name>
    <dbReference type="NCBI Taxonomy" id="28141"/>
    <lineage>
        <taxon>Bacteria</taxon>
        <taxon>Pseudomonadati</taxon>
        <taxon>Pseudomonadota</taxon>
        <taxon>Gammaproteobacteria</taxon>
        <taxon>Enterobacterales</taxon>
        <taxon>Enterobacteriaceae</taxon>
        <taxon>Cronobacter</taxon>
    </lineage>
</organism>